<proteinExistence type="predicted"/>
<organism evidence="2 3">
    <name type="scientific">Gossypium klotzschianum</name>
    <dbReference type="NCBI Taxonomy" id="34286"/>
    <lineage>
        <taxon>Eukaryota</taxon>
        <taxon>Viridiplantae</taxon>
        <taxon>Streptophyta</taxon>
        <taxon>Embryophyta</taxon>
        <taxon>Tracheophyta</taxon>
        <taxon>Spermatophyta</taxon>
        <taxon>Magnoliopsida</taxon>
        <taxon>eudicotyledons</taxon>
        <taxon>Gunneridae</taxon>
        <taxon>Pentapetalae</taxon>
        <taxon>rosids</taxon>
        <taxon>malvids</taxon>
        <taxon>Malvales</taxon>
        <taxon>Malvaceae</taxon>
        <taxon>Malvoideae</taxon>
        <taxon>Gossypium</taxon>
    </lineage>
</organism>
<name>A0A7J8U4B4_9ROSI</name>
<dbReference type="Proteomes" id="UP000593573">
    <property type="component" value="Unassembled WGS sequence"/>
</dbReference>
<feature type="compositionally biased region" description="Pro residues" evidence="1">
    <location>
        <begin position="1"/>
        <end position="10"/>
    </location>
</feature>
<evidence type="ECO:0000256" key="1">
    <source>
        <dbReference type="SAM" id="MobiDB-lite"/>
    </source>
</evidence>
<sequence>MLPILPPTLRRPPGRPTKVRRNEHNEPQTTERLSKRCSE</sequence>
<protein>
    <submittedName>
        <fullName evidence="2">Uncharacterized protein</fullName>
    </submittedName>
</protein>
<keyword evidence="3" id="KW-1185">Reference proteome</keyword>
<dbReference type="EMBL" id="JABFAB010000004">
    <property type="protein sequence ID" value="MBA0645328.1"/>
    <property type="molecule type" value="Genomic_DNA"/>
</dbReference>
<evidence type="ECO:0000313" key="2">
    <source>
        <dbReference type="EMBL" id="MBA0645328.1"/>
    </source>
</evidence>
<reference evidence="2 3" key="1">
    <citation type="journal article" date="2019" name="Genome Biol. Evol.">
        <title>Insights into the evolution of the New World diploid cottons (Gossypium, subgenus Houzingenia) based on genome sequencing.</title>
        <authorList>
            <person name="Grover C.E."/>
            <person name="Arick M.A. 2nd"/>
            <person name="Thrash A."/>
            <person name="Conover J.L."/>
            <person name="Sanders W.S."/>
            <person name="Peterson D.G."/>
            <person name="Frelichowski J.E."/>
            <person name="Scheffler J.A."/>
            <person name="Scheffler B.E."/>
            <person name="Wendel J.F."/>
        </authorList>
    </citation>
    <scope>NUCLEOTIDE SEQUENCE [LARGE SCALE GENOMIC DNA]</scope>
    <source>
        <strain evidence="2">57</strain>
        <tissue evidence="2">Leaf</tissue>
    </source>
</reference>
<feature type="region of interest" description="Disordered" evidence="1">
    <location>
        <begin position="1"/>
        <end position="39"/>
    </location>
</feature>
<accession>A0A7J8U4B4</accession>
<comment type="caution">
    <text evidence="2">The sequence shown here is derived from an EMBL/GenBank/DDBJ whole genome shotgun (WGS) entry which is preliminary data.</text>
</comment>
<evidence type="ECO:0000313" key="3">
    <source>
        <dbReference type="Proteomes" id="UP000593573"/>
    </source>
</evidence>
<gene>
    <name evidence="2" type="ORF">Goklo_013444</name>
</gene>
<dbReference type="OrthoDB" id="1002599at2759"/>
<dbReference type="AlphaFoldDB" id="A0A7J8U4B4"/>